<evidence type="ECO:0000313" key="3">
    <source>
        <dbReference type="Proteomes" id="UP000095558"/>
    </source>
</evidence>
<name>A0A174HI95_9CLOT</name>
<sequence length="91" mass="10657">MIEKPVYIITFDSANYSMYLYKLLKEQSIKIYMIQTPCCLSAGCARSIEVSEDKIDNVIEIIKDKNAPIRAIHKKYVNTKTKRYVYEKIDI</sequence>
<dbReference type="AlphaFoldDB" id="A0A174HI95"/>
<dbReference type="Proteomes" id="UP000095558">
    <property type="component" value="Unassembled WGS sequence"/>
</dbReference>
<reference evidence="2 3" key="1">
    <citation type="submission" date="2015-09" db="EMBL/GenBank/DDBJ databases">
        <authorList>
            <consortium name="Pathogen Informatics"/>
        </authorList>
    </citation>
    <scope>NUCLEOTIDE SEQUENCE [LARGE SCALE GENOMIC DNA]</scope>
    <source>
        <strain evidence="2 3">2789STDY5834855</strain>
    </source>
</reference>
<dbReference type="GeneID" id="83011183"/>
<dbReference type="RefSeq" id="WP_042396137.1">
    <property type="nucleotide sequence ID" value="NZ_CYYT01000029.1"/>
</dbReference>
<dbReference type="InterPro" id="IPR021778">
    <property type="entry name" value="Se/S_carrier-like"/>
</dbReference>
<evidence type="ECO:0000259" key="1">
    <source>
        <dbReference type="Pfam" id="PF11823"/>
    </source>
</evidence>
<accession>A0A174HI95</accession>
<proteinExistence type="predicted"/>
<evidence type="ECO:0000313" key="2">
    <source>
        <dbReference type="EMBL" id="CUO80074.1"/>
    </source>
</evidence>
<dbReference type="Pfam" id="PF11823">
    <property type="entry name" value="Se_S_carrier"/>
    <property type="match status" value="1"/>
</dbReference>
<gene>
    <name evidence="2" type="ORF">ERS852470_03404</name>
</gene>
<organism evidence="2 3">
    <name type="scientific">Clostridium disporicum</name>
    <dbReference type="NCBI Taxonomy" id="84024"/>
    <lineage>
        <taxon>Bacteria</taxon>
        <taxon>Bacillati</taxon>
        <taxon>Bacillota</taxon>
        <taxon>Clostridia</taxon>
        <taxon>Eubacteriales</taxon>
        <taxon>Clostridiaceae</taxon>
        <taxon>Clostridium</taxon>
    </lineage>
</organism>
<protein>
    <submittedName>
        <fullName evidence="2">Protein of uncharacterized function (DUF3343)</fullName>
    </submittedName>
</protein>
<dbReference type="OrthoDB" id="1708101at2"/>
<feature type="domain" description="Putative Se/S carrier protein-like" evidence="1">
    <location>
        <begin position="7"/>
        <end position="74"/>
    </location>
</feature>
<dbReference type="EMBL" id="CYZV01000055">
    <property type="protein sequence ID" value="CUO80074.1"/>
    <property type="molecule type" value="Genomic_DNA"/>
</dbReference>